<dbReference type="KEGG" id="bpf:BpOF4_21319"/>
<sequence length="279" mass="31849">MKRLIIIGVTASILLMGCGSGNNDGVKESQEKVQAALAKQDYATAYETLRAVYDRGELGPEGIDMLIEIEEEYINQSYNKGLAAFEEKDFNSSVEHLSVVVKYSDDEEIAEVLAQAKYLEKEQENFNVYLITFKEMLDESNILLKRFNRLLDDLATGDISTDLFAKHIQEIIPQSNMIINSLDHHVYDVDPELLALHKEMISLINNQHELFIISLDMKSDNRATLMRELRREYVAIKQEQANRIVAMKIFAGERTLTMNVDLDETLRDIEADKPSELPE</sequence>
<proteinExistence type="predicted"/>
<dbReference type="Proteomes" id="UP000001544">
    <property type="component" value="Plasmid pBpOF4-01"/>
</dbReference>
<accession>D3G1N3</accession>
<dbReference type="EMBL" id="CP001879">
    <property type="protein sequence ID" value="ADC52259.1"/>
    <property type="molecule type" value="Genomic_DNA"/>
</dbReference>
<dbReference type="eggNOG" id="ENOG5031GXV">
    <property type="taxonomic scope" value="Bacteria"/>
</dbReference>
<dbReference type="HOGENOM" id="CLU_996228_0_0_9"/>
<geneLocation type="plasmid" evidence="1 2">
    <name>pBpOF4-01</name>
</geneLocation>
<gene>
    <name evidence="1" type="ordered locus">BpOF4_21319</name>
</gene>
<evidence type="ECO:0008006" key="3">
    <source>
        <dbReference type="Google" id="ProtNLM"/>
    </source>
</evidence>
<evidence type="ECO:0000313" key="2">
    <source>
        <dbReference type="Proteomes" id="UP000001544"/>
    </source>
</evidence>
<keyword evidence="2" id="KW-1185">Reference proteome</keyword>
<reference evidence="1 2" key="1">
    <citation type="journal article" date="2011" name="Environ. Microbiol.">
        <title>Genome of alkaliphilic Bacillus pseudofirmus OF4 reveals adaptations that support the ability to grow in an external pH range from 7.5 to 11.4.</title>
        <authorList>
            <person name="Janto B."/>
            <person name="Ahmed A."/>
            <person name="Ito M."/>
            <person name="Liu J."/>
            <person name="Hicks D.B."/>
            <person name="Pagni S."/>
            <person name="Fackelmayer O.J."/>
            <person name="Smith T.A."/>
            <person name="Earl J."/>
            <person name="Elbourne L.D."/>
            <person name="Hassan K."/>
            <person name="Paulsen I.T."/>
            <person name="Kolsto A.B."/>
            <person name="Tourasse N.J."/>
            <person name="Ehrlich G.D."/>
            <person name="Boissy R."/>
            <person name="Ivey D.M."/>
            <person name="Li G."/>
            <person name="Xue Y."/>
            <person name="Ma Y."/>
            <person name="Hu F.Z."/>
            <person name="Krulwich T.A."/>
        </authorList>
    </citation>
    <scope>NUCLEOTIDE SEQUENCE [LARGE SCALE GENOMIC DNA]</scope>
    <source>
        <strain evidence="2">ATCC BAA-2126 / JCM 17055 / OF4</strain>
    </source>
</reference>
<evidence type="ECO:0000313" key="1">
    <source>
        <dbReference type="EMBL" id="ADC52259.1"/>
    </source>
</evidence>
<organism evidence="1 2">
    <name type="scientific">Alkalihalophilus pseudofirmus (strain ATCC BAA-2126 / JCM 17055 / OF4)</name>
    <name type="common">Bacillus pseudofirmus</name>
    <dbReference type="NCBI Taxonomy" id="398511"/>
    <lineage>
        <taxon>Bacteria</taxon>
        <taxon>Bacillati</taxon>
        <taxon>Bacillota</taxon>
        <taxon>Bacilli</taxon>
        <taxon>Bacillales</taxon>
        <taxon>Bacillaceae</taxon>
        <taxon>Alkalihalophilus</taxon>
    </lineage>
</organism>
<name>D3G1N3_ALKPO</name>
<protein>
    <recommendedName>
        <fullName evidence="3">Lipoprotein</fullName>
    </recommendedName>
</protein>
<keyword evidence="1" id="KW-0614">Plasmid</keyword>
<dbReference type="AlphaFoldDB" id="D3G1N3"/>
<dbReference type="RefSeq" id="WP_012961168.1">
    <property type="nucleotide sequence ID" value="NC_013792.1"/>
</dbReference>
<dbReference type="PROSITE" id="PS51257">
    <property type="entry name" value="PROKAR_LIPOPROTEIN"/>
    <property type="match status" value="1"/>
</dbReference>